<dbReference type="InterPro" id="IPR018060">
    <property type="entry name" value="HTH_AraC"/>
</dbReference>
<dbReference type="PROSITE" id="PS01124">
    <property type="entry name" value="HTH_ARAC_FAMILY_2"/>
    <property type="match status" value="1"/>
</dbReference>
<dbReference type="InterPro" id="IPR009057">
    <property type="entry name" value="Homeodomain-like_sf"/>
</dbReference>
<proteinExistence type="predicted"/>
<sequence>MVVMLSIAMEELLGLLDELDIPHDHLNRVLPLAEQGYSDPLVHDLILRLWSQVRTEEECNPLLVQSSIVCILHSIAAKCCQSPEKPPERISDRQLKNVLDQIEDRLDTALNIAELAAVVGVSKFHFIRLFNEAMGRTPYQYIQFRRIEKARLMLTTTHLTVADVGMAVGFGDAPNFSRTFTRHVGCSPSQYRQREK</sequence>
<dbReference type="InterPro" id="IPR018062">
    <property type="entry name" value="HTH_AraC-typ_CS"/>
</dbReference>
<reference evidence="5 6" key="1">
    <citation type="submission" date="2023-02" db="EMBL/GenBank/DDBJ databases">
        <title>Bacterial whole genome sequence for Curvibacter sp. HBC28.</title>
        <authorList>
            <person name="Le V."/>
            <person name="Ko S.-R."/>
            <person name="Ahn C.-Y."/>
            <person name="Oh H.-M."/>
        </authorList>
    </citation>
    <scope>NUCLEOTIDE SEQUENCE [LARGE SCALE GENOMIC DNA]</scope>
    <source>
        <strain evidence="5 6">HBC28</strain>
    </source>
</reference>
<dbReference type="Proteomes" id="UP001528672">
    <property type="component" value="Unassembled WGS sequence"/>
</dbReference>
<name>A0ABT5MDU7_9BURK</name>
<keyword evidence="6" id="KW-1185">Reference proteome</keyword>
<protein>
    <submittedName>
        <fullName evidence="5">AraC family transcriptional regulator</fullName>
    </submittedName>
</protein>
<dbReference type="InterPro" id="IPR020449">
    <property type="entry name" value="Tscrpt_reg_AraC-type_HTH"/>
</dbReference>
<keyword evidence="3" id="KW-0804">Transcription</keyword>
<dbReference type="PANTHER" id="PTHR46796">
    <property type="entry name" value="HTH-TYPE TRANSCRIPTIONAL ACTIVATOR RHAS-RELATED"/>
    <property type="match status" value="1"/>
</dbReference>
<keyword evidence="2" id="KW-0238">DNA-binding</keyword>
<dbReference type="Gene3D" id="1.10.10.60">
    <property type="entry name" value="Homeodomain-like"/>
    <property type="match status" value="2"/>
</dbReference>
<feature type="domain" description="HTH araC/xylS-type" evidence="4">
    <location>
        <begin position="96"/>
        <end position="194"/>
    </location>
</feature>
<dbReference type="InterPro" id="IPR050204">
    <property type="entry name" value="AraC_XylS_family_regulators"/>
</dbReference>
<dbReference type="RefSeq" id="WP_273926435.1">
    <property type="nucleotide sequence ID" value="NZ_JAQSIO010000003.1"/>
</dbReference>
<dbReference type="PRINTS" id="PR00032">
    <property type="entry name" value="HTHARAC"/>
</dbReference>
<accession>A0ABT5MDU7</accession>
<evidence type="ECO:0000313" key="5">
    <source>
        <dbReference type="EMBL" id="MDD0814763.1"/>
    </source>
</evidence>
<evidence type="ECO:0000256" key="3">
    <source>
        <dbReference type="ARBA" id="ARBA00023163"/>
    </source>
</evidence>
<keyword evidence="1" id="KW-0805">Transcription regulation</keyword>
<gene>
    <name evidence="5" type="ORF">PSQ39_08990</name>
</gene>
<evidence type="ECO:0000256" key="2">
    <source>
        <dbReference type="ARBA" id="ARBA00023125"/>
    </source>
</evidence>
<organism evidence="5 6">
    <name type="scientific">Curvibacter microcysteis</name>
    <dbReference type="NCBI Taxonomy" id="3026419"/>
    <lineage>
        <taxon>Bacteria</taxon>
        <taxon>Pseudomonadati</taxon>
        <taxon>Pseudomonadota</taxon>
        <taxon>Betaproteobacteria</taxon>
        <taxon>Burkholderiales</taxon>
        <taxon>Comamonadaceae</taxon>
        <taxon>Curvibacter</taxon>
    </lineage>
</organism>
<evidence type="ECO:0000256" key="1">
    <source>
        <dbReference type="ARBA" id="ARBA00023015"/>
    </source>
</evidence>
<evidence type="ECO:0000313" key="6">
    <source>
        <dbReference type="Proteomes" id="UP001528672"/>
    </source>
</evidence>
<dbReference type="Pfam" id="PF12833">
    <property type="entry name" value="HTH_18"/>
    <property type="match status" value="1"/>
</dbReference>
<dbReference type="EMBL" id="JAQSIO010000003">
    <property type="protein sequence ID" value="MDD0814763.1"/>
    <property type="molecule type" value="Genomic_DNA"/>
</dbReference>
<dbReference type="PANTHER" id="PTHR46796:SF6">
    <property type="entry name" value="ARAC SUBFAMILY"/>
    <property type="match status" value="1"/>
</dbReference>
<evidence type="ECO:0000259" key="4">
    <source>
        <dbReference type="PROSITE" id="PS01124"/>
    </source>
</evidence>
<dbReference type="SUPFAM" id="SSF46689">
    <property type="entry name" value="Homeodomain-like"/>
    <property type="match status" value="2"/>
</dbReference>
<dbReference type="SMART" id="SM00342">
    <property type="entry name" value="HTH_ARAC"/>
    <property type="match status" value="1"/>
</dbReference>
<comment type="caution">
    <text evidence="5">The sequence shown here is derived from an EMBL/GenBank/DDBJ whole genome shotgun (WGS) entry which is preliminary data.</text>
</comment>
<dbReference type="PROSITE" id="PS00041">
    <property type="entry name" value="HTH_ARAC_FAMILY_1"/>
    <property type="match status" value="1"/>
</dbReference>